<protein>
    <submittedName>
        <fullName evidence="2">Zinc finger protein</fullName>
    </submittedName>
</protein>
<sequence length="74" mass="8998">MRRHHNPNKVPPFKPDPEHWTKKVHSWKAKVAYETEDDAWEFLKTHPKLIEQGMTVYRCNLCNMFHCGHKYNHK</sequence>
<accession>A0A8S5NV10</accession>
<name>A0A8S5NV10_9CAUD</name>
<dbReference type="EMBL" id="BK015248">
    <property type="protein sequence ID" value="DAD97891.1"/>
    <property type="molecule type" value="Genomic_DNA"/>
</dbReference>
<proteinExistence type="predicted"/>
<evidence type="ECO:0000313" key="2">
    <source>
        <dbReference type="EMBL" id="DAD97891.1"/>
    </source>
</evidence>
<reference evidence="2" key="1">
    <citation type="journal article" date="2021" name="Proc. Natl. Acad. Sci. U.S.A.">
        <title>A Catalog of Tens of Thousands of Viruses from Human Metagenomes Reveals Hidden Associations with Chronic Diseases.</title>
        <authorList>
            <person name="Tisza M.J."/>
            <person name="Buck C.B."/>
        </authorList>
    </citation>
    <scope>NUCLEOTIDE SEQUENCE</scope>
    <source>
        <strain evidence="2">CtkmZ20</strain>
    </source>
</reference>
<organism evidence="2">
    <name type="scientific">Myoviridae sp. ctkmZ20</name>
    <dbReference type="NCBI Taxonomy" id="2825166"/>
    <lineage>
        <taxon>Viruses</taxon>
        <taxon>Duplodnaviria</taxon>
        <taxon>Heunggongvirae</taxon>
        <taxon>Uroviricota</taxon>
        <taxon>Caudoviricetes</taxon>
    </lineage>
</organism>
<evidence type="ECO:0000256" key="1">
    <source>
        <dbReference type="SAM" id="MobiDB-lite"/>
    </source>
</evidence>
<feature type="region of interest" description="Disordered" evidence="1">
    <location>
        <begin position="1"/>
        <end position="20"/>
    </location>
</feature>